<feature type="active site" evidence="2">
    <location>
        <position position="197"/>
    </location>
</feature>
<dbReference type="RefSeq" id="WP_002738915.1">
    <property type="nucleotide sequence ID" value="NZ_CP012029.1"/>
</dbReference>
<dbReference type="EMBL" id="CP012029">
    <property type="protein sequence ID" value="ALO26005.1"/>
    <property type="molecule type" value="Genomic_DNA"/>
</dbReference>
<dbReference type="InterPro" id="IPR025758">
    <property type="entry name" value="Fic/DOC_N"/>
</dbReference>
<feature type="binding site" evidence="1">
    <location>
        <position position="239"/>
    </location>
    <ligand>
        <name>ATP</name>
        <dbReference type="ChEBI" id="CHEBI:30616"/>
    </ligand>
</feature>
<feature type="binding site" evidence="1">
    <location>
        <position position="197"/>
    </location>
    <ligand>
        <name>ATP</name>
        <dbReference type="ChEBI" id="CHEBI:30616"/>
    </ligand>
</feature>
<dbReference type="InterPro" id="IPR040198">
    <property type="entry name" value="Fido_containing"/>
</dbReference>
<proteinExistence type="predicted"/>
<dbReference type="Pfam" id="PF21248">
    <property type="entry name" value="SoFic-like_C"/>
    <property type="match status" value="1"/>
</dbReference>
<feature type="binding site" evidence="3">
    <location>
        <begin position="239"/>
        <end position="240"/>
    </location>
    <ligand>
        <name>ATP</name>
        <dbReference type="ChEBI" id="CHEBI:30616"/>
    </ligand>
</feature>
<dbReference type="Proteomes" id="UP000058857">
    <property type="component" value="Chromosome 1"/>
</dbReference>
<feature type="domain" description="Fido" evidence="4">
    <location>
        <begin position="110"/>
        <end position="261"/>
    </location>
</feature>
<dbReference type="InterPro" id="IPR036597">
    <property type="entry name" value="Fido-like_dom_sf"/>
</dbReference>
<dbReference type="InterPro" id="IPR048770">
    <property type="entry name" value="SoFic-like_C"/>
</dbReference>
<feature type="binding site" evidence="1">
    <location>
        <begin position="202"/>
        <end position="208"/>
    </location>
    <ligand>
        <name>ATP</name>
        <dbReference type="ChEBI" id="CHEBI:30616"/>
    </ligand>
</feature>
<protein>
    <submittedName>
        <fullName evidence="5">Fic/DOC family protein</fullName>
    </submittedName>
</protein>
<reference evidence="5 6" key="1">
    <citation type="journal article" date="2015" name="PLoS Negl. Trop. Dis.">
        <title>Distribution of Plasmids in Distinct Leptospira Pathogenic Species.</title>
        <authorList>
            <person name="Wang Y."/>
            <person name="Zhuang X."/>
            <person name="Zhong Y."/>
            <person name="Zhang C."/>
            <person name="Zhang Y."/>
            <person name="Zeng L."/>
            <person name="Zhu Y."/>
            <person name="He P."/>
            <person name="Dong K."/>
            <person name="Pal U."/>
            <person name="Guo X."/>
            <person name="Qin J."/>
        </authorList>
    </citation>
    <scope>NUCLEOTIDE SEQUENCE [LARGE SCALE GENOMIC DNA]</scope>
    <source>
        <strain evidence="5 6">56604</strain>
    </source>
</reference>
<dbReference type="SUPFAM" id="SSF140931">
    <property type="entry name" value="Fic-like"/>
    <property type="match status" value="1"/>
</dbReference>
<accession>A0A0E3BJL7</accession>
<dbReference type="AlphaFoldDB" id="A0A0E3BJL7"/>
<evidence type="ECO:0000313" key="6">
    <source>
        <dbReference type="Proteomes" id="UP000058857"/>
    </source>
</evidence>
<dbReference type="PATRIC" id="fig|280505.15.peg.1685"/>
<keyword evidence="1" id="KW-0067">ATP-binding</keyword>
<dbReference type="PANTHER" id="PTHR13504:SF35">
    <property type="entry name" value="PROTEIN ADENYLYLTRANSFERASE SOFIC"/>
    <property type="match status" value="1"/>
</dbReference>
<dbReference type="Pfam" id="PF13784">
    <property type="entry name" value="Fic_N"/>
    <property type="match status" value="1"/>
</dbReference>
<organism evidence="5">
    <name type="scientific">Leptospira borgpetersenii serovar Ballum</name>
    <dbReference type="NCBI Taxonomy" id="280505"/>
    <lineage>
        <taxon>Bacteria</taxon>
        <taxon>Pseudomonadati</taxon>
        <taxon>Spirochaetota</taxon>
        <taxon>Spirochaetia</taxon>
        <taxon>Leptospirales</taxon>
        <taxon>Leptospiraceae</taxon>
        <taxon>Leptospira</taxon>
    </lineage>
</organism>
<feature type="binding site" evidence="1">
    <location>
        <position position="68"/>
    </location>
    <ligand>
        <name>ATP</name>
        <dbReference type="ChEBI" id="CHEBI:30616"/>
    </ligand>
</feature>
<dbReference type="Pfam" id="PF02661">
    <property type="entry name" value="Fic"/>
    <property type="match status" value="1"/>
</dbReference>
<dbReference type="PANTHER" id="PTHR13504">
    <property type="entry name" value="FIDO DOMAIN-CONTAINING PROTEIN DDB_G0283145"/>
    <property type="match status" value="1"/>
</dbReference>
<dbReference type="InterPro" id="IPR003812">
    <property type="entry name" value="Fido"/>
</dbReference>
<dbReference type="Gene3D" id="1.10.3290.10">
    <property type="entry name" value="Fido-like domain"/>
    <property type="match status" value="1"/>
</dbReference>
<sequence>MNLHRKQPFLLSVLPPKIDLETKPVLRAVSQAHRYLAELKGVSGSIPNQNILIHTLSLQEAKDSSEVENIITTHDELFKEELFLDGDPHPSAKEVARYASALKKGFELVRTHKILTENHILSIQEELENNSAGYRKVPGTTLKNQSTGEIVYTPPQTLEEIQALMKNLGRYINEDDMSEVDVLIKMSIIHYQFESIHPFYDGNGRTGRILNILYLVLKDLLSLPILYLSRYIIRNKLEYYNRLQAVRDREDWEGWILYMVRGIEETSKQTIQTILQIKEAMQDYKQRIRSSCKFYSQDLINNLFYHPYTKIEFIERDLKVNRITASKYLEELCEKGFLKKEKLGRSNYYINLSLFRVLVG</sequence>
<evidence type="ECO:0000256" key="2">
    <source>
        <dbReference type="PIRSR" id="PIRSR640198-1"/>
    </source>
</evidence>
<evidence type="ECO:0000313" key="5">
    <source>
        <dbReference type="EMBL" id="ALO26005.1"/>
    </source>
</evidence>
<evidence type="ECO:0000256" key="1">
    <source>
        <dbReference type="PIRSR" id="PIRSR038925-1"/>
    </source>
</evidence>
<evidence type="ECO:0000256" key="3">
    <source>
        <dbReference type="PIRSR" id="PIRSR640198-2"/>
    </source>
</evidence>
<evidence type="ECO:0000259" key="4">
    <source>
        <dbReference type="PROSITE" id="PS51459"/>
    </source>
</evidence>
<keyword evidence="1" id="KW-0547">Nucleotide-binding</keyword>
<dbReference type="PIRSF" id="PIRSF038925">
    <property type="entry name" value="AMP-prot_trans"/>
    <property type="match status" value="1"/>
</dbReference>
<dbReference type="PROSITE" id="PS51459">
    <property type="entry name" value="FIDO"/>
    <property type="match status" value="1"/>
</dbReference>
<gene>
    <name evidence="5" type="ORF">LBBP_01718</name>
</gene>
<feature type="binding site" evidence="3">
    <location>
        <begin position="201"/>
        <end position="208"/>
    </location>
    <ligand>
        <name>ATP</name>
        <dbReference type="ChEBI" id="CHEBI:30616"/>
    </ligand>
</feature>
<dbReference type="InterPro" id="IPR026287">
    <property type="entry name" value="SoFic-like"/>
</dbReference>
<dbReference type="GO" id="GO:0005524">
    <property type="term" value="F:ATP binding"/>
    <property type="evidence" value="ECO:0007669"/>
    <property type="project" value="UniProtKB-KW"/>
</dbReference>
<name>A0A0E3BJL7_LEPBO</name>